<comment type="similarity">
    <text evidence="1">Belongs to the multicopper oxidase family.</text>
</comment>
<dbReference type="PANTHER" id="PTHR11709:SF394">
    <property type="entry name" value="FI03373P-RELATED"/>
    <property type="match status" value="1"/>
</dbReference>
<evidence type="ECO:0000256" key="1">
    <source>
        <dbReference type="ARBA" id="ARBA00010609"/>
    </source>
</evidence>
<dbReference type="PANTHER" id="PTHR11709">
    <property type="entry name" value="MULTI-COPPER OXIDASE"/>
    <property type="match status" value="1"/>
</dbReference>
<evidence type="ECO:0000259" key="7">
    <source>
        <dbReference type="Pfam" id="PF07732"/>
    </source>
</evidence>
<evidence type="ECO:0008006" key="10">
    <source>
        <dbReference type="Google" id="ProtNLM"/>
    </source>
</evidence>
<feature type="domain" description="Plastocyanin-like" evidence="7">
    <location>
        <begin position="116"/>
        <end position="226"/>
    </location>
</feature>
<keyword evidence="2" id="KW-0479">Metal-binding</keyword>
<dbReference type="GO" id="GO:0005886">
    <property type="term" value="C:plasma membrane"/>
    <property type="evidence" value="ECO:0007669"/>
    <property type="project" value="TreeGrafter"/>
</dbReference>
<dbReference type="CDD" id="cd13905">
    <property type="entry name" value="CuRO_3_tcLLC2_insect_like"/>
    <property type="match status" value="1"/>
</dbReference>
<evidence type="ECO:0000259" key="6">
    <source>
        <dbReference type="Pfam" id="PF07731"/>
    </source>
</evidence>
<keyword evidence="4" id="KW-0186">Copper</keyword>
<reference evidence="8" key="1">
    <citation type="submission" date="2022-08" db="UniProtKB">
        <authorList>
            <consortium name="EnsemblMetazoa"/>
        </authorList>
    </citation>
    <scope>IDENTIFICATION</scope>
    <source>
        <strain evidence="8">05x7-T-G4-1.051#20</strain>
    </source>
</reference>
<dbReference type="AlphaFoldDB" id="A0A8W8HT62"/>
<evidence type="ECO:0000256" key="2">
    <source>
        <dbReference type="ARBA" id="ARBA00022723"/>
    </source>
</evidence>
<dbReference type="Pfam" id="PF07731">
    <property type="entry name" value="Cu-oxidase_2"/>
    <property type="match status" value="1"/>
</dbReference>
<dbReference type="GO" id="GO:0016491">
    <property type="term" value="F:oxidoreductase activity"/>
    <property type="evidence" value="ECO:0007669"/>
    <property type="project" value="UniProtKB-KW"/>
</dbReference>
<protein>
    <recommendedName>
        <fullName evidence="10">L-ascorbate oxidase</fullName>
    </recommendedName>
</protein>
<dbReference type="Gene3D" id="2.60.40.420">
    <property type="entry name" value="Cupredoxins - blue copper proteins"/>
    <property type="match status" value="3"/>
</dbReference>
<accession>A0A8W8HT62</accession>
<dbReference type="InterPro" id="IPR011707">
    <property type="entry name" value="Cu-oxidase-like_N"/>
</dbReference>
<feature type="domain" description="Plastocyanin-like" evidence="5">
    <location>
        <begin position="238"/>
        <end position="421"/>
    </location>
</feature>
<name>A0A8W8HT62_MAGGI</name>
<dbReference type="GO" id="GO:0005507">
    <property type="term" value="F:copper ion binding"/>
    <property type="evidence" value="ECO:0007669"/>
    <property type="project" value="InterPro"/>
</dbReference>
<evidence type="ECO:0000256" key="3">
    <source>
        <dbReference type="ARBA" id="ARBA00023002"/>
    </source>
</evidence>
<dbReference type="PROSITE" id="PS00080">
    <property type="entry name" value="MULTICOPPER_OXIDASE2"/>
    <property type="match status" value="1"/>
</dbReference>
<dbReference type="PROSITE" id="PS00079">
    <property type="entry name" value="MULTICOPPER_OXIDASE1"/>
    <property type="match status" value="1"/>
</dbReference>
<evidence type="ECO:0000313" key="9">
    <source>
        <dbReference type="Proteomes" id="UP000005408"/>
    </source>
</evidence>
<organism evidence="8 9">
    <name type="scientific">Magallana gigas</name>
    <name type="common">Pacific oyster</name>
    <name type="synonym">Crassostrea gigas</name>
    <dbReference type="NCBI Taxonomy" id="29159"/>
    <lineage>
        <taxon>Eukaryota</taxon>
        <taxon>Metazoa</taxon>
        <taxon>Spiralia</taxon>
        <taxon>Lophotrochozoa</taxon>
        <taxon>Mollusca</taxon>
        <taxon>Bivalvia</taxon>
        <taxon>Autobranchia</taxon>
        <taxon>Pteriomorphia</taxon>
        <taxon>Ostreida</taxon>
        <taxon>Ostreoidea</taxon>
        <taxon>Ostreidae</taxon>
        <taxon>Magallana</taxon>
    </lineage>
</organism>
<dbReference type="Pfam" id="PF07732">
    <property type="entry name" value="Cu-oxidase_3"/>
    <property type="match status" value="1"/>
</dbReference>
<dbReference type="InterPro" id="IPR011706">
    <property type="entry name" value="Cu-oxidase_C"/>
</dbReference>
<dbReference type="InterPro" id="IPR001117">
    <property type="entry name" value="Cu-oxidase_2nd"/>
</dbReference>
<evidence type="ECO:0000259" key="5">
    <source>
        <dbReference type="Pfam" id="PF00394"/>
    </source>
</evidence>
<dbReference type="InterPro" id="IPR008972">
    <property type="entry name" value="Cupredoxin"/>
</dbReference>
<evidence type="ECO:0000256" key="4">
    <source>
        <dbReference type="ARBA" id="ARBA00023008"/>
    </source>
</evidence>
<dbReference type="Pfam" id="PF00394">
    <property type="entry name" value="Cu-oxidase"/>
    <property type="match status" value="1"/>
</dbReference>
<dbReference type="SUPFAM" id="SSF49503">
    <property type="entry name" value="Cupredoxins"/>
    <property type="match status" value="3"/>
</dbReference>
<feature type="domain" description="Plastocyanin-like" evidence="6">
    <location>
        <begin position="531"/>
        <end position="680"/>
    </location>
</feature>
<dbReference type="CDD" id="cd13884">
    <property type="entry name" value="CuRO_2_tcLCC_insect_like"/>
    <property type="match status" value="1"/>
</dbReference>
<dbReference type="GO" id="GO:0006826">
    <property type="term" value="P:iron ion transport"/>
    <property type="evidence" value="ECO:0007669"/>
    <property type="project" value="TreeGrafter"/>
</dbReference>
<dbReference type="InterPro" id="IPR045087">
    <property type="entry name" value="Cu-oxidase_fam"/>
</dbReference>
<keyword evidence="9" id="KW-1185">Reference proteome</keyword>
<keyword evidence="3" id="KW-0560">Oxidoreductase</keyword>
<dbReference type="Proteomes" id="UP000005408">
    <property type="component" value="Unassembled WGS sequence"/>
</dbReference>
<dbReference type="EnsemblMetazoa" id="G10940.5">
    <property type="protein sequence ID" value="G10940.5:cds"/>
    <property type="gene ID" value="G10940"/>
</dbReference>
<dbReference type="InterPro" id="IPR033138">
    <property type="entry name" value="Cu_oxidase_CS"/>
</dbReference>
<dbReference type="CDD" id="cd13858">
    <property type="entry name" value="CuRO_1_tcLCC2_insect_like"/>
    <property type="match status" value="1"/>
</dbReference>
<proteinExistence type="inferred from homology"/>
<dbReference type="InterPro" id="IPR002355">
    <property type="entry name" value="Cu_oxidase_Cu_BS"/>
</dbReference>
<sequence>SFQGQSFVIPCAKYLVTKTIERCTIFEMAWLRFLFCLLFVKKCTSQGWWLSPENAPTCKPGTCGENDETCECSLTIEHRLTMMTTNPPLLVLPTNGRLRFYNTSSIMPDEKMSEVITCDGYGSRLVIAINGKFPGPEIVAYENHKMIIHVRNLMHTDSTTIHWHGMHQKGTPGSDGVAFISQSPILPGRTFTYKFTAQPHGTSFYHAHIGDQRSMGLYGGLIIYPKYKFYSQPQVGFTVIIQDWNHDDEPEALYQRMLNGVYNQDEKTYIEPTKSIDGANFSRFHMHSGLINGKGRFYSYNNALNHNGAPLEMFEVEHGRSYRFRVISAATLYPFRVYVQGHHELNIRATDGFEIVRGTGSESRDLIVESFIIHPGERYDFTFLANQDPDIYLLVAESIEDLRTKNPPEYHAAEALIRYKGNAKTTKDRDNNGQGHCTYNKPCMIFNCPYLYYPTSTNLKCLKFDQANSNEYSSKFKEVVTADETLFFNFAFPGEPGNTPGSVNGHQFISPTYPILTNEAALTTPCKASECGQDKICSCTYNVELTSDRVYQFVLTNLGTGRGWSHPVHLHGHYFYVVKMGFGTYDESTGKFLLSSTDIECLGNKSYCNEAQWANSSWTDNNIPGLQLDYPPEKDTIIVPTGGYVIIRFKADNPGAWFFHCHIDLHNTNGMGMVFLESKDKYKGFSNIGATNEYGVLRKIILITILMVVVPLY</sequence>
<evidence type="ECO:0000313" key="8">
    <source>
        <dbReference type="EnsemblMetazoa" id="G10940.5:cds"/>
    </source>
</evidence>